<evidence type="ECO:0000313" key="4">
    <source>
        <dbReference type="WormBase" id="SRAE_1000145850"/>
    </source>
</evidence>
<gene>
    <name evidence="1 3 4" type="ORF">SRAE_1000145850</name>
</gene>
<evidence type="ECO:0000313" key="2">
    <source>
        <dbReference type="Proteomes" id="UP000035682"/>
    </source>
</evidence>
<organism evidence="1">
    <name type="scientific">Strongyloides ratti</name>
    <name type="common">Parasitic roundworm</name>
    <dbReference type="NCBI Taxonomy" id="34506"/>
    <lineage>
        <taxon>Eukaryota</taxon>
        <taxon>Metazoa</taxon>
        <taxon>Ecdysozoa</taxon>
        <taxon>Nematoda</taxon>
        <taxon>Chromadorea</taxon>
        <taxon>Rhabditida</taxon>
        <taxon>Tylenchina</taxon>
        <taxon>Panagrolaimomorpha</taxon>
        <taxon>Strongyloidoidea</taxon>
        <taxon>Strongyloididae</taxon>
        <taxon>Strongyloides</taxon>
    </lineage>
</organism>
<dbReference type="WormBase" id="SRAE_1000145850">
    <property type="protein sequence ID" value="SRP03379"/>
    <property type="gene ID" value="WBGene00258065"/>
</dbReference>
<dbReference type="AlphaFoldDB" id="A0A090L0C7"/>
<name>A0A090L0C7_STRRB</name>
<dbReference type="WBParaSite" id="SRAE_1000145850.1">
    <property type="protein sequence ID" value="SRAE_1000145850.1"/>
    <property type="gene ID" value="WBGene00258065"/>
</dbReference>
<reference evidence="2" key="2">
    <citation type="submission" date="2014-09" db="EMBL/GenBank/DDBJ databases">
        <authorList>
            <person name="Martin A.A."/>
        </authorList>
    </citation>
    <scope>NUCLEOTIDE SEQUENCE</scope>
    <source>
        <strain evidence="2">ED321</strain>
    </source>
</reference>
<proteinExistence type="predicted"/>
<evidence type="ECO:0000313" key="1">
    <source>
        <dbReference type="EMBL" id="CEF63195.1"/>
    </source>
</evidence>
<keyword evidence="2" id="KW-1185">Reference proteome</keyword>
<reference evidence="1" key="1">
    <citation type="submission" date="2014-09" db="EMBL/GenBank/DDBJ databases">
        <authorList>
            <person name="Aslett A.Martin."/>
        </authorList>
    </citation>
    <scope>NUCLEOTIDE SEQUENCE</scope>
    <source>
        <strain evidence="1">ED321 Heterogonic</strain>
    </source>
</reference>
<dbReference type="Proteomes" id="UP000035682">
    <property type="component" value="Unplaced"/>
</dbReference>
<dbReference type="GeneID" id="36375560"/>
<dbReference type="CTD" id="36375560"/>
<evidence type="ECO:0000313" key="3">
    <source>
        <dbReference type="WBParaSite" id="SRAE_1000145850.1"/>
    </source>
</evidence>
<sequence length="86" mass="9479">MLDAPSIGEMFDSGHFGMVESSRISLDAYHRIPNFGVISRNTPSICGSACERGGKQSFCAETLTKSRSLHNVRAKSDWNGSDQKWL</sequence>
<dbReference type="RefSeq" id="XP_024502397.1">
    <property type="nucleotide sequence ID" value="XM_024648416.1"/>
</dbReference>
<dbReference type="EMBL" id="LN609528">
    <property type="protein sequence ID" value="CEF63195.1"/>
    <property type="molecule type" value="Genomic_DNA"/>
</dbReference>
<accession>A0A090L0C7</accession>
<protein>
    <submittedName>
        <fullName evidence="1 3">Uncharacterized protein</fullName>
    </submittedName>
</protein>
<reference evidence="3" key="3">
    <citation type="submission" date="2020-12" db="UniProtKB">
        <authorList>
            <consortium name="WormBaseParasite"/>
        </authorList>
    </citation>
    <scope>IDENTIFICATION</scope>
</reference>